<feature type="compositionally biased region" description="Polar residues" evidence="1">
    <location>
        <begin position="753"/>
        <end position="772"/>
    </location>
</feature>
<feature type="region of interest" description="Disordered" evidence="1">
    <location>
        <begin position="444"/>
        <end position="470"/>
    </location>
</feature>
<dbReference type="Proteomes" id="UP000000763">
    <property type="component" value="Chromosome 11"/>
</dbReference>
<dbReference type="Pfam" id="PF26133">
    <property type="entry name" value="DUF8039"/>
    <property type="match status" value="1"/>
</dbReference>
<feature type="domain" description="DUF8039" evidence="3">
    <location>
        <begin position="778"/>
        <end position="869"/>
    </location>
</feature>
<reference evidence="5" key="2">
    <citation type="journal article" date="2008" name="Nucleic Acids Res.">
        <title>The rice annotation project database (RAP-DB): 2008 update.</title>
        <authorList>
            <consortium name="The rice annotation project (RAP)"/>
        </authorList>
    </citation>
    <scope>GENOME REANNOTATION</scope>
    <source>
        <strain evidence="5">cv. Nipponbare</strain>
    </source>
</reference>
<evidence type="ECO:0000259" key="2">
    <source>
        <dbReference type="Pfam" id="PF04195"/>
    </source>
</evidence>
<feature type="region of interest" description="Disordered" evidence="1">
    <location>
        <begin position="568"/>
        <end position="610"/>
    </location>
</feature>
<feature type="compositionally biased region" description="Low complexity" evidence="1">
    <location>
        <begin position="584"/>
        <end position="599"/>
    </location>
</feature>
<dbReference type="InterPro" id="IPR058352">
    <property type="entry name" value="DUF8039"/>
</dbReference>
<feature type="compositionally biased region" description="Acidic residues" evidence="1">
    <location>
        <begin position="291"/>
        <end position="311"/>
    </location>
</feature>
<evidence type="ECO:0000259" key="3">
    <source>
        <dbReference type="Pfam" id="PF26133"/>
    </source>
</evidence>
<gene>
    <name evidence="4" type="ordered locus">LOC_Os11g15750</name>
</gene>
<dbReference type="InterPro" id="IPR007321">
    <property type="entry name" value="Transposase_28"/>
</dbReference>
<protein>
    <submittedName>
        <fullName evidence="4">Transposon protein, putative, CACTA, En/Spm sub-class</fullName>
    </submittedName>
</protein>
<feature type="region of interest" description="Disordered" evidence="1">
    <location>
        <begin position="379"/>
        <end position="405"/>
    </location>
</feature>
<dbReference type="AlphaFoldDB" id="Q2R7L1"/>
<dbReference type="PANTHER" id="PTHR33018">
    <property type="entry name" value="OS10G0338966 PROTEIN-RELATED"/>
    <property type="match status" value="1"/>
</dbReference>
<dbReference type="Pfam" id="PF04195">
    <property type="entry name" value="Transposase_28"/>
    <property type="match status" value="1"/>
</dbReference>
<accession>Q2R7L1</accession>
<feature type="compositionally biased region" description="Polar residues" evidence="1">
    <location>
        <begin position="379"/>
        <end position="394"/>
    </location>
</feature>
<dbReference type="EMBL" id="AC145810">
    <property type="protein sequence ID" value="AAX95918.1"/>
    <property type="molecule type" value="Genomic_DNA"/>
</dbReference>
<sequence>MAPRKPAPTSTTGPDRGKIGEDHTGYLGASLIDEAELAKLVSARVVAGGKAFALGKAVVPKPSKNQTVVFTAFFDAGLRFPCSALLPEILRLFEVELPQLSPSTLVQVAIFDWACRTAGFGPTAEMFGAIFYAIVNSKTVVTLADSSPFAIVADRGQLGRGGGRFAEVGASWGGGSNRESSLLRLLTFVLLFALSRLSLRLCFLIVLTLPQASSEARKMIGELIINEFSQLLTRQMGSRANRVFSGELPARANSTKTVLIVVDDAEPSRKRRCAKGKAAPQKRRPATSVDSDADDEEEGEDDEEGEEETIDETGGKMMSPGYSPSPSHVEAGVASSSSPLHSKEVEGVETLAAIAGITPLRTKVSAKAVARGVIQIGSAFSNSDSSHGTPTSLAEKTPRSPAIATAAGSAGEVVQSFAAGTSASAEGIVEAACVAFNPPLPGPHLSPLAPPRGKHVAAETSGSDNSLSDPRFVSSDFETQAELIPFVKGVGHLVSPMGGLVPFTELNEFDEGCTVAKSLLVQVCVSIYFAFEHTERPSDPFKLELAQLQYQRPEDDPDYIPIEQAMVTRRRSKRNAGRAEPESDTTTSGPQPTDTTTSGEACAKKKRGKRSRNLMPKETYYIAALNDDGKPVELQHVRAKFSTACGSLARLHVALNVDDWKHVSIHIKNLMWEGLQEHLFIPLGQRHLARTSGQVTEEDEMPLDCPDIQNMTTSLQQIVQKEKIGEFIPRRQHDELTEALGTTEHSGRVRGQSCRTNWKGSQSTQIPSSVGSVENTTYPVDSITAPTPCSLVVLIGRAGKTKEVVSGLAIPGRQFHNSPIPADYARVQVARVNGDQMSLELDIVTPEGIELLGDAVHQFILWHRQDIILTGQFTSTTPAPLTSDEVPKEYEYGKPFLPYNLMCEFAWPTRLMHDWYLRASELGLGMITVHVLEGAFKDGPNANFAISFKDLHAFFKMDKMDINFVGAWCLEHYILFLVYPTDQTVVVLDLADYDKDAYTEFLCLLNLSHGRYKKRGGVISNLA</sequence>
<proteinExistence type="predicted"/>
<evidence type="ECO:0000313" key="4">
    <source>
        <dbReference type="EMBL" id="AAX95918.1"/>
    </source>
</evidence>
<reference evidence="5" key="1">
    <citation type="journal article" date="2005" name="Nature">
        <title>The map-based sequence of the rice genome.</title>
        <authorList>
            <consortium name="International rice genome sequencing project (IRGSP)"/>
            <person name="Matsumoto T."/>
            <person name="Wu J."/>
            <person name="Kanamori H."/>
            <person name="Katayose Y."/>
            <person name="Fujisawa M."/>
            <person name="Namiki N."/>
            <person name="Mizuno H."/>
            <person name="Yamamoto K."/>
            <person name="Antonio B.A."/>
            <person name="Baba T."/>
            <person name="Sakata K."/>
            <person name="Nagamura Y."/>
            <person name="Aoki H."/>
            <person name="Arikawa K."/>
            <person name="Arita K."/>
            <person name="Bito T."/>
            <person name="Chiden Y."/>
            <person name="Fujitsuka N."/>
            <person name="Fukunaka R."/>
            <person name="Hamada M."/>
            <person name="Harada C."/>
            <person name="Hayashi A."/>
            <person name="Hijishita S."/>
            <person name="Honda M."/>
            <person name="Hosokawa S."/>
            <person name="Ichikawa Y."/>
            <person name="Idonuma A."/>
            <person name="Iijima M."/>
            <person name="Ikeda M."/>
            <person name="Ikeno M."/>
            <person name="Ito K."/>
            <person name="Ito S."/>
            <person name="Ito T."/>
            <person name="Ito Y."/>
            <person name="Ito Y."/>
            <person name="Iwabuchi A."/>
            <person name="Kamiya K."/>
            <person name="Karasawa W."/>
            <person name="Kurita K."/>
            <person name="Katagiri S."/>
            <person name="Kikuta A."/>
            <person name="Kobayashi H."/>
            <person name="Kobayashi N."/>
            <person name="Machita K."/>
            <person name="Maehara T."/>
            <person name="Masukawa M."/>
            <person name="Mizubayashi T."/>
            <person name="Mukai Y."/>
            <person name="Nagasaki H."/>
            <person name="Nagata Y."/>
            <person name="Naito S."/>
            <person name="Nakashima M."/>
            <person name="Nakama Y."/>
            <person name="Nakamichi Y."/>
            <person name="Nakamura M."/>
            <person name="Meguro A."/>
            <person name="Negishi M."/>
            <person name="Ohta I."/>
            <person name="Ohta T."/>
            <person name="Okamoto M."/>
            <person name="Ono N."/>
            <person name="Saji S."/>
            <person name="Sakaguchi M."/>
            <person name="Sakai K."/>
            <person name="Shibata M."/>
            <person name="Shimokawa T."/>
            <person name="Song J."/>
            <person name="Takazaki Y."/>
            <person name="Terasawa K."/>
            <person name="Tsugane M."/>
            <person name="Tsuji K."/>
            <person name="Ueda S."/>
            <person name="Waki K."/>
            <person name="Yamagata H."/>
            <person name="Yamamoto M."/>
            <person name="Yamamoto S."/>
            <person name="Yamane H."/>
            <person name="Yoshiki S."/>
            <person name="Yoshihara R."/>
            <person name="Yukawa K."/>
            <person name="Zhong H."/>
            <person name="Yano M."/>
            <person name="Yuan Q."/>
            <person name="Ouyang S."/>
            <person name="Liu J."/>
            <person name="Jones K.M."/>
            <person name="Gansberger K."/>
            <person name="Moffat K."/>
            <person name="Hill J."/>
            <person name="Bera J."/>
            <person name="Fadrosh D."/>
            <person name="Jin S."/>
            <person name="Johri S."/>
            <person name="Kim M."/>
            <person name="Overton L."/>
            <person name="Reardon M."/>
            <person name="Tsitrin T."/>
            <person name="Vuong H."/>
            <person name="Weaver B."/>
            <person name="Ciecko A."/>
            <person name="Tallon L."/>
            <person name="Jackson J."/>
            <person name="Pai G."/>
            <person name="Aken S.V."/>
            <person name="Utterback T."/>
            <person name="Reidmuller S."/>
            <person name="Feldblyum T."/>
            <person name="Hsiao J."/>
            <person name="Zismann V."/>
            <person name="Iobst S."/>
            <person name="de Vazeille A.R."/>
            <person name="Buell C.R."/>
            <person name="Ying K."/>
            <person name="Li Y."/>
            <person name="Lu T."/>
            <person name="Huang Y."/>
            <person name="Zhao Q."/>
            <person name="Feng Q."/>
            <person name="Zhang L."/>
            <person name="Zhu J."/>
            <person name="Weng Q."/>
            <person name="Mu J."/>
            <person name="Lu Y."/>
            <person name="Fan D."/>
            <person name="Liu Y."/>
            <person name="Guan J."/>
            <person name="Zhang Y."/>
            <person name="Yu S."/>
            <person name="Liu X."/>
            <person name="Zhang Y."/>
            <person name="Hong G."/>
            <person name="Han B."/>
            <person name="Choisne N."/>
            <person name="Demange N."/>
            <person name="Orjeda G."/>
            <person name="Samain S."/>
            <person name="Cattolico L."/>
            <person name="Pelletier E."/>
            <person name="Couloux A."/>
            <person name="Segurens B."/>
            <person name="Wincker P."/>
            <person name="D'Hont A."/>
            <person name="Scarpelli C."/>
            <person name="Weissenbach J."/>
            <person name="Salanoubat M."/>
            <person name="Quetier F."/>
            <person name="Yu Y."/>
            <person name="Kim H.R."/>
            <person name="Rambo T."/>
            <person name="Currie J."/>
            <person name="Collura K."/>
            <person name="Luo M."/>
            <person name="Yang T."/>
            <person name="Ammiraju J.S.S."/>
            <person name="Engler F."/>
            <person name="Soderlund C."/>
            <person name="Wing R.A."/>
            <person name="Palmer L.E."/>
            <person name="de la Bastide M."/>
            <person name="Spiegel L."/>
            <person name="Nascimento L."/>
            <person name="Zutavern T."/>
            <person name="O'Shaughnessy A."/>
            <person name="Dike S."/>
            <person name="Dedhia N."/>
            <person name="Preston R."/>
            <person name="Balija V."/>
            <person name="McCombie W.R."/>
            <person name="Chow T."/>
            <person name="Chen H."/>
            <person name="Chung M."/>
            <person name="Chen C."/>
            <person name="Shaw J."/>
            <person name="Wu H."/>
            <person name="Hsiao K."/>
            <person name="Chao Y."/>
            <person name="Chu M."/>
            <person name="Cheng C."/>
            <person name="Hour A."/>
            <person name="Lee P."/>
            <person name="Lin S."/>
            <person name="Lin Y."/>
            <person name="Liou J."/>
            <person name="Liu S."/>
            <person name="Hsing Y."/>
            <person name="Raghuvanshi S."/>
            <person name="Mohanty A."/>
            <person name="Bharti A.K."/>
            <person name="Gaur A."/>
            <person name="Gupta V."/>
            <person name="Kumar D."/>
            <person name="Ravi V."/>
            <person name="Vij S."/>
            <person name="Kapur A."/>
            <person name="Khurana P."/>
            <person name="Khurana P."/>
            <person name="Khurana J.P."/>
            <person name="Tyagi A.K."/>
            <person name="Gaikwad K."/>
            <person name="Singh A."/>
            <person name="Dalal V."/>
            <person name="Srivastava S."/>
            <person name="Dixit A."/>
            <person name="Pal A.K."/>
            <person name="Ghazi I.A."/>
            <person name="Yadav M."/>
            <person name="Pandit A."/>
            <person name="Bhargava A."/>
            <person name="Sureshbabu K."/>
            <person name="Batra K."/>
            <person name="Sharma T.R."/>
            <person name="Mohapatra T."/>
            <person name="Singh N.K."/>
            <person name="Messing J."/>
            <person name="Nelson A.B."/>
            <person name="Fuks G."/>
            <person name="Kavchok S."/>
            <person name="Keizer G."/>
            <person name="Linton E."/>
            <person name="Llaca V."/>
            <person name="Song R."/>
            <person name="Tanyolac B."/>
            <person name="Young S."/>
            <person name="Ho-Il K."/>
            <person name="Hahn J.H."/>
            <person name="Sangsakoo G."/>
            <person name="Vanavichit A."/>
            <person name="de Mattos Luiz.A.T."/>
            <person name="Zimmer P.D."/>
            <person name="Malone G."/>
            <person name="Dellagostin O."/>
            <person name="de Oliveira A.C."/>
            <person name="Bevan M."/>
            <person name="Bancroft I."/>
            <person name="Minx P."/>
            <person name="Cordum H."/>
            <person name="Wilson R."/>
            <person name="Cheng Z."/>
            <person name="Jin W."/>
            <person name="Jiang J."/>
            <person name="Leong S.A."/>
            <person name="Iwama H."/>
            <person name="Gojobori T."/>
            <person name="Itoh T."/>
            <person name="Niimura Y."/>
            <person name="Fujii Y."/>
            <person name="Habara T."/>
            <person name="Sakai H."/>
            <person name="Sato Y."/>
            <person name="Wilson G."/>
            <person name="Kumar K."/>
            <person name="McCouch S."/>
            <person name="Juretic N."/>
            <person name="Hoen D."/>
            <person name="Wright S."/>
            <person name="Bruskiewich R."/>
            <person name="Bureau T."/>
            <person name="Miyao A."/>
            <person name="Hirochika H."/>
            <person name="Nishikawa T."/>
            <person name="Kadowaki K."/>
            <person name="Sugiura M."/>
            <person name="Burr B."/>
            <person name="Sasaki T."/>
        </authorList>
    </citation>
    <scope>NUCLEOTIDE SEQUENCE [LARGE SCALE GENOMIC DNA]</scope>
    <source>
        <strain evidence="5">cv. Nipponbare</strain>
    </source>
</reference>
<evidence type="ECO:0000313" key="5">
    <source>
        <dbReference type="Proteomes" id="UP000000763"/>
    </source>
</evidence>
<organism evidence="4 5">
    <name type="scientific">Oryza sativa subsp. japonica</name>
    <name type="common">Rice</name>
    <dbReference type="NCBI Taxonomy" id="39947"/>
    <lineage>
        <taxon>Eukaryota</taxon>
        <taxon>Viridiplantae</taxon>
        <taxon>Streptophyta</taxon>
        <taxon>Embryophyta</taxon>
        <taxon>Tracheophyta</taxon>
        <taxon>Spermatophyta</taxon>
        <taxon>Magnoliopsida</taxon>
        <taxon>Liliopsida</taxon>
        <taxon>Poales</taxon>
        <taxon>Poaceae</taxon>
        <taxon>BOP clade</taxon>
        <taxon>Oryzoideae</taxon>
        <taxon>Oryzeae</taxon>
        <taxon>Oryzinae</taxon>
        <taxon>Oryza</taxon>
        <taxon>Oryza sativa</taxon>
    </lineage>
</organism>
<feature type="region of interest" description="Disordered" evidence="1">
    <location>
        <begin position="743"/>
        <end position="772"/>
    </location>
</feature>
<dbReference type="PANTHER" id="PTHR33018:SF19">
    <property type="entry name" value="OS12G0558775 PROTEIN"/>
    <property type="match status" value="1"/>
</dbReference>
<feature type="compositionally biased region" description="Basic residues" evidence="1">
    <location>
        <begin position="270"/>
        <end position="285"/>
    </location>
</feature>
<name>Q2R7L1_ORYSJ</name>
<evidence type="ECO:0000256" key="1">
    <source>
        <dbReference type="SAM" id="MobiDB-lite"/>
    </source>
</evidence>
<feature type="domain" description="Transposase (putative) gypsy type" evidence="2">
    <location>
        <begin position="68"/>
        <end position="132"/>
    </location>
</feature>
<feature type="region of interest" description="Disordered" evidence="1">
    <location>
        <begin position="270"/>
        <end position="341"/>
    </location>
</feature>
<feature type="region of interest" description="Disordered" evidence="1">
    <location>
        <begin position="1"/>
        <end position="20"/>
    </location>
</feature>